<comment type="caution">
    <text evidence="5">The sequence shown here is derived from an EMBL/GenBank/DDBJ whole genome shotgun (WGS) entry which is preliminary data.</text>
</comment>
<dbReference type="PROSITE" id="PS50103">
    <property type="entry name" value="ZF_C3H1"/>
    <property type="match status" value="2"/>
</dbReference>
<dbReference type="InterPro" id="IPR011990">
    <property type="entry name" value="TPR-like_helical_dom_sf"/>
</dbReference>
<evidence type="ECO:0000256" key="1">
    <source>
        <dbReference type="ARBA" id="ARBA00022803"/>
    </source>
</evidence>
<feature type="domain" description="C3H1-type" evidence="4">
    <location>
        <begin position="257"/>
        <end position="284"/>
    </location>
</feature>
<dbReference type="SMART" id="SM00028">
    <property type="entry name" value="TPR"/>
    <property type="match status" value="3"/>
</dbReference>
<dbReference type="Proteomes" id="UP001556367">
    <property type="component" value="Unassembled WGS sequence"/>
</dbReference>
<dbReference type="InterPro" id="IPR000571">
    <property type="entry name" value="Znf_CCCH"/>
</dbReference>
<organism evidence="5 6">
    <name type="scientific">Hohenbuehelia grisea</name>
    <dbReference type="NCBI Taxonomy" id="104357"/>
    <lineage>
        <taxon>Eukaryota</taxon>
        <taxon>Fungi</taxon>
        <taxon>Dikarya</taxon>
        <taxon>Basidiomycota</taxon>
        <taxon>Agaricomycotina</taxon>
        <taxon>Agaricomycetes</taxon>
        <taxon>Agaricomycetidae</taxon>
        <taxon>Agaricales</taxon>
        <taxon>Pleurotineae</taxon>
        <taxon>Pleurotaceae</taxon>
        <taxon>Hohenbuehelia</taxon>
    </lineage>
</organism>
<keyword evidence="2" id="KW-0863">Zinc-finger</keyword>
<keyword evidence="1" id="KW-0802">TPR repeat</keyword>
<gene>
    <name evidence="5" type="ORF">HGRIS_008397</name>
</gene>
<dbReference type="PANTHER" id="PTHR46423">
    <property type="entry name" value="RNA POLYMERASE II-ASSOCIATED PROTEIN 3"/>
    <property type="match status" value="1"/>
</dbReference>
<evidence type="ECO:0000313" key="6">
    <source>
        <dbReference type="Proteomes" id="UP001556367"/>
    </source>
</evidence>
<dbReference type="Gene3D" id="1.25.40.10">
    <property type="entry name" value="Tetratricopeptide repeat domain"/>
    <property type="match status" value="1"/>
</dbReference>
<dbReference type="SMART" id="SM00356">
    <property type="entry name" value="ZnF_C3H1"/>
    <property type="match status" value="2"/>
</dbReference>
<keyword evidence="2" id="KW-0479">Metal-binding</keyword>
<keyword evidence="2" id="KW-0862">Zinc</keyword>
<feature type="zinc finger region" description="C3H1-type" evidence="2">
    <location>
        <begin position="257"/>
        <end position="284"/>
    </location>
</feature>
<accession>A0ABR3J7U0</accession>
<dbReference type="InterPro" id="IPR051966">
    <property type="entry name" value="RPAP3"/>
</dbReference>
<sequence length="406" mass="46080">MEKYSKEFYTLTAPLGPTATESKADKKKAEGNEHFRNGRYYDAINCYDSAISLGGSKSVCFANMAMGFLKVEQFKMAANAASKAFEYDPKNVKARYRRAVARKEMMNYKAAVIDLETILRHAPCDEARNELRKVRELRSNAKIWFEATDGTVSDDDWPHYDHDPLWSNDEGSFDEEYYFDGDYSEVDYSDEEDGEGCSGEESADYSREDYSDEEYSDSDYSGEGFSYPSHYEESCSEDDSSNEGGGMPGDWRDYIHTGNEIPCQFYNHDGCNRGTDCAYSHAPDRKSVRDRLGKNVCLFYLFGGCRYGADKCVYSHSREQLSKHWSQDAMRPLIEIATRDYGIRPKLDNMIRALDMDTQVVDYIVGSSLEGKKVHNDRNAQGDAPGDTGPHPKKWKESSLDDSAET</sequence>
<evidence type="ECO:0000256" key="3">
    <source>
        <dbReference type="SAM" id="MobiDB-lite"/>
    </source>
</evidence>
<protein>
    <recommendedName>
        <fullName evidence="4">C3H1-type domain-containing protein</fullName>
    </recommendedName>
</protein>
<dbReference type="PANTHER" id="PTHR46423:SF1">
    <property type="entry name" value="RNA POLYMERASE II-ASSOCIATED PROTEIN 3"/>
    <property type="match status" value="1"/>
</dbReference>
<feature type="region of interest" description="Disordered" evidence="3">
    <location>
        <begin position="372"/>
        <end position="406"/>
    </location>
</feature>
<evidence type="ECO:0000256" key="2">
    <source>
        <dbReference type="PROSITE-ProRule" id="PRU00723"/>
    </source>
</evidence>
<dbReference type="SUPFAM" id="SSF48452">
    <property type="entry name" value="TPR-like"/>
    <property type="match status" value="1"/>
</dbReference>
<feature type="zinc finger region" description="C3H1-type" evidence="2">
    <location>
        <begin position="291"/>
        <end position="319"/>
    </location>
</feature>
<evidence type="ECO:0000259" key="4">
    <source>
        <dbReference type="PROSITE" id="PS50103"/>
    </source>
</evidence>
<evidence type="ECO:0000313" key="5">
    <source>
        <dbReference type="EMBL" id="KAL0951723.1"/>
    </source>
</evidence>
<dbReference type="Gene3D" id="3.30.1370.210">
    <property type="match status" value="1"/>
</dbReference>
<feature type="domain" description="C3H1-type" evidence="4">
    <location>
        <begin position="291"/>
        <end position="319"/>
    </location>
</feature>
<proteinExistence type="predicted"/>
<feature type="region of interest" description="Disordered" evidence="3">
    <location>
        <begin position="188"/>
        <end position="249"/>
    </location>
</feature>
<name>A0ABR3J7U0_9AGAR</name>
<reference evidence="6" key="1">
    <citation type="submission" date="2024-06" db="EMBL/GenBank/DDBJ databases">
        <title>Multi-omics analyses provide insights into the biosynthesis of the anticancer antibiotic pleurotin in Hohenbuehelia grisea.</title>
        <authorList>
            <person name="Weaver J.A."/>
            <person name="Alberti F."/>
        </authorList>
    </citation>
    <scope>NUCLEOTIDE SEQUENCE [LARGE SCALE GENOMIC DNA]</scope>
    <source>
        <strain evidence="6">T-177</strain>
    </source>
</reference>
<dbReference type="EMBL" id="JASNQZ010000011">
    <property type="protein sequence ID" value="KAL0951723.1"/>
    <property type="molecule type" value="Genomic_DNA"/>
</dbReference>
<keyword evidence="6" id="KW-1185">Reference proteome</keyword>
<dbReference type="InterPro" id="IPR019734">
    <property type="entry name" value="TPR_rpt"/>
</dbReference>